<protein>
    <recommendedName>
        <fullName evidence="3">Cyclin N-terminal domain-containing protein</fullName>
    </recommendedName>
</protein>
<dbReference type="GO" id="GO:0000307">
    <property type="term" value="C:cyclin-dependent protein kinase holoenzyme complex"/>
    <property type="evidence" value="ECO:0007669"/>
    <property type="project" value="TreeGrafter"/>
</dbReference>
<keyword evidence="2" id="KW-1185">Reference proteome</keyword>
<dbReference type="InterPro" id="IPR013922">
    <property type="entry name" value="Cyclin_PHO80-like"/>
</dbReference>
<gene>
    <name evidence="1" type="ORF">HK099_000026</name>
</gene>
<proteinExistence type="predicted"/>
<reference evidence="1" key="1">
    <citation type="submission" date="2020-05" db="EMBL/GenBank/DDBJ databases">
        <title>Phylogenomic resolution of chytrid fungi.</title>
        <authorList>
            <person name="Stajich J.E."/>
            <person name="Amses K."/>
            <person name="Simmons R."/>
            <person name="Seto K."/>
            <person name="Myers J."/>
            <person name="Bonds A."/>
            <person name="Quandt C.A."/>
            <person name="Barry K."/>
            <person name="Liu P."/>
            <person name="Grigoriev I."/>
            <person name="Longcore J.E."/>
            <person name="James T.Y."/>
        </authorList>
    </citation>
    <scope>NUCLEOTIDE SEQUENCE</scope>
    <source>
        <strain evidence="1">JEL0476</strain>
    </source>
</reference>
<evidence type="ECO:0008006" key="3">
    <source>
        <dbReference type="Google" id="ProtNLM"/>
    </source>
</evidence>
<dbReference type="AlphaFoldDB" id="A0AAD5U9L9"/>
<dbReference type="PANTHER" id="PTHR15615">
    <property type="match status" value="1"/>
</dbReference>
<dbReference type="GO" id="GO:0016538">
    <property type="term" value="F:cyclin-dependent protein serine/threonine kinase regulator activity"/>
    <property type="evidence" value="ECO:0007669"/>
    <property type="project" value="TreeGrafter"/>
</dbReference>
<comment type="caution">
    <text evidence="1">The sequence shown here is derived from an EMBL/GenBank/DDBJ whole genome shotgun (WGS) entry which is preliminary data.</text>
</comment>
<evidence type="ECO:0000313" key="1">
    <source>
        <dbReference type="EMBL" id="KAJ3228471.1"/>
    </source>
</evidence>
<sequence>MDNLTTTTISDLVSYVVFKIWFEYDKETLIFISQNSNPHQQPYSISPISELNSMELLDFSYNTPNNEKEGLEELKYNFNRFKNFVYQIQIKSLCSGDCIVLALLFVSRLRKNSKKNFKLDQNGKPLKNSERSLWICCLVLANKYLDDDRFTNKAWSEVSRLPLSELNKAELQCLKILDFGLYVAEKEYTEWLDTLSKFFSEALSKIKENIPKEEVPVNNSKEVDVINSDLKKSFEIRGRELAMIESQKKRRRKLSIEWKSHSYHEQDHQHIPNISDINFQNQQINNFHYDNNFNHSQITSNNSSLANENFKKFPLINLHSDISPQNLHIKIAPTPSALQIPTTTSDNQNSLLYQNNLICQHQQIPSFQFLQQQAPPVTPFTPFHTNIFDTDQVSFTSSTTPDLTNLPSPSFNYNNGKNFNGNQVQQISLPFSNLNINYNNNHMEINNFSNNNMGVVEKDEFSPIEHVMDFNYY</sequence>
<evidence type="ECO:0000313" key="2">
    <source>
        <dbReference type="Proteomes" id="UP001211065"/>
    </source>
</evidence>
<dbReference type="Gene3D" id="1.10.472.10">
    <property type="entry name" value="Cyclin-like"/>
    <property type="match status" value="1"/>
</dbReference>
<accession>A0AAD5U9L9</accession>
<dbReference type="EMBL" id="JADGJW010000001">
    <property type="protein sequence ID" value="KAJ3228471.1"/>
    <property type="molecule type" value="Genomic_DNA"/>
</dbReference>
<dbReference type="CDD" id="cd20557">
    <property type="entry name" value="CYCLIN_ScPCL1-like"/>
    <property type="match status" value="1"/>
</dbReference>
<dbReference type="GO" id="GO:0005634">
    <property type="term" value="C:nucleus"/>
    <property type="evidence" value="ECO:0007669"/>
    <property type="project" value="TreeGrafter"/>
</dbReference>
<dbReference type="GO" id="GO:0019901">
    <property type="term" value="F:protein kinase binding"/>
    <property type="evidence" value="ECO:0007669"/>
    <property type="project" value="InterPro"/>
</dbReference>
<organism evidence="1 2">
    <name type="scientific">Clydaea vesicula</name>
    <dbReference type="NCBI Taxonomy" id="447962"/>
    <lineage>
        <taxon>Eukaryota</taxon>
        <taxon>Fungi</taxon>
        <taxon>Fungi incertae sedis</taxon>
        <taxon>Chytridiomycota</taxon>
        <taxon>Chytridiomycota incertae sedis</taxon>
        <taxon>Chytridiomycetes</taxon>
        <taxon>Lobulomycetales</taxon>
        <taxon>Lobulomycetaceae</taxon>
        <taxon>Clydaea</taxon>
    </lineage>
</organism>
<dbReference type="Proteomes" id="UP001211065">
    <property type="component" value="Unassembled WGS sequence"/>
</dbReference>
<dbReference type="SUPFAM" id="SSF47954">
    <property type="entry name" value="Cyclin-like"/>
    <property type="match status" value="1"/>
</dbReference>
<dbReference type="Pfam" id="PF08613">
    <property type="entry name" value="Cyclin"/>
    <property type="match status" value="1"/>
</dbReference>
<dbReference type="PANTHER" id="PTHR15615:SF27">
    <property type="entry name" value="PHO85 CYCLIN CLG1"/>
    <property type="match status" value="1"/>
</dbReference>
<name>A0AAD5U9L9_9FUNG</name>
<dbReference type="InterPro" id="IPR036915">
    <property type="entry name" value="Cyclin-like_sf"/>
</dbReference>